<dbReference type="PROSITE" id="PS50943">
    <property type="entry name" value="HTH_CROC1"/>
    <property type="match status" value="1"/>
</dbReference>
<dbReference type="EMBL" id="JAUFPT010000111">
    <property type="protein sequence ID" value="MDN3574650.1"/>
    <property type="molecule type" value="Genomic_DNA"/>
</dbReference>
<feature type="domain" description="HTH cro/C1-type" evidence="1">
    <location>
        <begin position="7"/>
        <end position="61"/>
    </location>
</feature>
<name>A0ABT8AY44_9HYPH</name>
<accession>A0ABT8AY44</accession>
<dbReference type="Proteomes" id="UP001244297">
    <property type="component" value="Unassembled WGS sequence"/>
</dbReference>
<keyword evidence="3" id="KW-1185">Reference proteome</keyword>
<evidence type="ECO:0000259" key="1">
    <source>
        <dbReference type="PROSITE" id="PS50943"/>
    </source>
</evidence>
<comment type="caution">
    <text evidence="2">The sequence shown here is derived from an EMBL/GenBank/DDBJ whole genome shotgun (WGS) entry which is preliminary data.</text>
</comment>
<dbReference type="SUPFAM" id="SSF47413">
    <property type="entry name" value="lambda repressor-like DNA-binding domains"/>
    <property type="match status" value="1"/>
</dbReference>
<dbReference type="InterPro" id="IPR001387">
    <property type="entry name" value="Cro/C1-type_HTH"/>
</dbReference>
<dbReference type="SMART" id="SM00530">
    <property type="entry name" value="HTH_XRE"/>
    <property type="match status" value="1"/>
</dbReference>
<dbReference type="Gene3D" id="1.10.260.40">
    <property type="entry name" value="lambda repressor-like DNA-binding domains"/>
    <property type="match status" value="1"/>
</dbReference>
<organism evidence="2 3">
    <name type="scientific">Methylobacterium longum</name>
    <dbReference type="NCBI Taxonomy" id="767694"/>
    <lineage>
        <taxon>Bacteria</taxon>
        <taxon>Pseudomonadati</taxon>
        <taxon>Pseudomonadota</taxon>
        <taxon>Alphaproteobacteria</taxon>
        <taxon>Hyphomicrobiales</taxon>
        <taxon>Methylobacteriaceae</taxon>
        <taxon>Methylobacterium</taxon>
    </lineage>
</organism>
<reference evidence="3" key="1">
    <citation type="journal article" date="2019" name="Int. J. Syst. Evol. Microbiol.">
        <title>The Global Catalogue of Microorganisms (GCM) 10K type strain sequencing project: providing services to taxonomists for standard genome sequencing and annotation.</title>
        <authorList>
            <consortium name="The Broad Institute Genomics Platform"/>
            <consortium name="The Broad Institute Genome Sequencing Center for Infectious Disease"/>
            <person name="Wu L."/>
            <person name="Ma J."/>
        </authorList>
    </citation>
    <scope>NUCLEOTIDE SEQUENCE [LARGE SCALE GENOMIC DNA]</scope>
    <source>
        <strain evidence="3">CECT 7806</strain>
    </source>
</reference>
<gene>
    <name evidence="2" type="ORF">QWZ18_29140</name>
</gene>
<dbReference type="RefSeq" id="WP_238291407.1">
    <property type="nucleotide sequence ID" value="NZ_BPQS01000037.1"/>
</dbReference>
<dbReference type="InterPro" id="IPR010982">
    <property type="entry name" value="Lambda_DNA-bd_dom_sf"/>
</dbReference>
<proteinExistence type="predicted"/>
<evidence type="ECO:0000313" key="2">
    <source>
        <dbReference type="EMBL" id="MDN3574650.1"/>
    </source>
</evidence>
<dbReference type="CDD" id="cd00093">
    <property type="entry name" value="HTH_XRE"/>
    <property type="match status" value="1"/>
</dbReference>
<dbReference type="Pfam" id="PF01381">
    <property type="entry name" value="HTH_3"/>
    <property type="match status" value="1"/>
</dbReference>
<evidence type="ECO:0000313" key="3">
    <source>
        <dbReference type="Proteomes" id="UP001244297"/>
    </source>
</evidence>
<sequence>MFCDMTLADWLKREGMTVVALAKELGRDPSFITRVKNGDAMPSIEVAAEIQRITGGEVTAIDHVLIAQERAARRAPAEMVAA</sequence>
<protein>
    <submittedName>
        <fullName evidence="2">Helix-turn-helix transcriptional regulator</fullName>
    </submittedName>
</protein>